<feature type="transmembrane region" description="Helical" evidence="7">
    <location>
        <begin position="418"/>
        <end position="440"/>
    </location>
</feature>
<evidence type="ECO:0000259" key="8">
    <source>
        <dbReference type="PROSITE" id="PS50850"/>
    </source>
</evidence>
<dbReference type="Proteomes" id="UP000283569">
    <property type="component" value="Unassembled WGS sequence"/>
</dbReference>
<evidence type="ECO:0000256" key="6">
    <source>
        <dbReference type="SAM" id="MobiDB-lite"/>
    </source>
</evidence>
<feature type="transmembrane region" description="Helical" evidence="7">
    <location>
        <begin position="212"/>
        <end position="233"/>
    </location>
</feature>
<feature type="compositionally biased region" description="Polar residues" evidence="6">
    <location>
        <begin position="32"/>
        <end position="45"/>
    </location>
</feature>
<dbReference type="InterPro" id="IPR020846">
    <property type="entry name" value="MFS_dom"/>
</dbReference>
<dbReference type="SUPFAM" id="SSF103473">
    <property type="entry name" value="MFS general substrate transporter"/>
    <property type="match status" value="1"/>
</dbReference>
<dbReference type="PANTHER" id="PTHR23514:SF6">
    <property type="entry name" value="MAJOR FACILITATOR SUPERFAMILY (MFS) PROFILE DOMAIN-CONTAINING PROTEIN"/>
    <property type="match status" value="1"/>
</dbReference>
<dbReference type="AlphaFoldDB" id="A0A420U6Y9"/>
<feature type="transmembrane region" description="Helical" evidence="7">
    <location>
        <begin position="184"/>
        <end position="206"/>
    </location>
</feature>
<keyword evidence="4 7" id="KW-0472">Membrane</keyword>
<proteinExistence type="predicted"/>
<organism evidence="9 10">
    <name type="scientific">Gibberella intermedia</name>
    <name type="common">Bulb rot disease fungus</name>
    <name type="synonym">Fusarium proliferatum</name>
    <dbReference type="NCBI Taxonomy" id="948311"/>
    <lineage>
        <taxon>Eukaryota</taxon>
        <taxon>Fungi</taxon>
        <taxon>Dikarya</taxon>
        <taxon>Ascomycota</taxon>
        <taxon>Pezizomycotina</taxon>
        <taxon>Sordariomycetes</taxon>
        <taxon>Hypocreomycetidae</taxon>
        <taxon>Hypocreales</taxon>
        <taxon>Nectriaceae</taxon>
        <taxon>Fusarium</taxon>
        <taxon>Fusarium fujikuroi species complex</taxon>
    </lineage>
</organism>
<evidence type="ECO:0000256" key="3">
    <source>
        <dbReference type="ARBA" id="ARBA00022989"/>
    </source>
</evidence>
<feature type="transmembrane region" description="Helical" evidence="7">
    <location>
        <begin position="245"/>
        <end position="266"/>
    </location>
</feature>
<keyword evidence="2 7" id="KW-0812">Transmembrane</keyword>
<keyword evidence="3 7" id="KW-1133">Transmembrane helix</keyword>
<gene>
    <name evidence="9" type="ORF">BFJ72_g936</name>
</gene>
<evidence type="ECO:0000256" key="4">
    <source>
        <dbReference type="ARBA" id="ARBA00023136"/>
    </source>
</evidence>
<dbReference type="Pfam" id="PF07690">
    <property type="entry name" value="MFS_1"/>
    <property type="match status" value="1"/>
</dbReference>
<feature type="transmembrane region" description="Helical" evidence="7">
    <location>
        <begin position="272"/>
        <end position="292"/>
    </location>
</feature>
<dbReference type="PROSITE" id="PS50850">
    <property type="entry name" value="MFS"/>
    <property type="match status" value="1"/>
</dbReference>
<dbReference type="PANTHER" id="PTHR23514">
    <property type="entry name" value="BYPASS OF STOP CODON PROTEIN 6"/>
    <property type="match status" value="1"/>
</dbReference>
<dbReference type="FunFam" id="1.20.1250.20:FF:000286">
    <property type="entry name" value="MFS efflux transporter"/>
    <property type="match status" value="1"/>
</dbReference>
<feature type="transmembrane region" description="Helical" evidence="7">
    <location>
        <begin position="146"/>
        <end position="172"/>
    </location>
</feature>
<dbReference type="InterPro" id="IPR011701">
    <property type="entry name" value="MFS"/>
</dbReference>
<accession>A0A420U6Y9</accession>
<evidence type="ECO:0000256" key="7">
    <source>
        <dbReference type="SAM" id="Phobius"/>
    </source>
</evidence>
<evidence type="ECO:0000256" key="5">
    <source>
        <dbReference type="ARBA" id="ARBA00023180"/>
    </source>
</evidence>
<dbReference type="Gene3D" id="1.20.1250.20">
    <property type="entry name" value="MFS general substrate transporter like domains"/>
    <property type="match status" value="2"/>
</dbReference>
<feature type="transmembrane region" description="Helical" evidence="7">
    <location>
        <begin position="452"/>
        <end position="474"/>
    </location>
</feature>
<evidence type="ECO:0000256" key="2">
    <source>
        <dbReference type="ARBA" id="ARBA00022692"/>
    </source>
</evidence>
<evidence type="ECO:0000313" key="9">
    <source>
        <dbReference type="EMBL" id="RKL49477.1"/>
    </source>
</evidence>
<feature type="region of interest" description="Disordered" evidence="6">
    <location>
        <begin position="1"/>
        <end position="84"/>
    </location>
</feature>
<evidence type="ECO:0000313" key="10">
    <source>
        <dbReference type="Proteomes" id="UP000283569"/>
    </source>
</evidence>
<dbReference type="InterPro" id="IPR036259">
    <property type="entry name" value="MFS_trans_sf"/>
</dbReference>
<name>A0A420U6Y9_GIBIN</name>
<sequence length="508" mass="54891">METSMLSGLSVVQPVPTKPAKQDMSRPLTAPPMTTSTTNIGSAQRESFDLEILPVRDDPKPDNASSDHIDDLEMSHPDRPDSNTETVEVAPTIWDPFMNRFRLLSTCLSQINNALSDGATGALIPYMEKYVDNLSPERHKLNTFRYYGIGYATVSLTFVGKAIGFIAAAVFIDILRAKLGRARLLGLGQALVTLAYIPIICGAPFIVVVLSFFFIGFSISINVAIGNLFCGGLQNGTFMLGVQHGTYGIGATIGPLVATALVTAANTMWNRYYIITCVLGALTVALGMWSFWRYEQELSPAARQRETAQVGDSMSNSIFLAMNLRIVFLGSLFIFAYQGAEISISGWVISFLINDRDGDPSSVGYATAGFWAGITIGRFLLSAPAQRIGEKPLVYGLIVGAVAFQLLIWLIPNIVGNTIAVSVVGLLLGPIYPCASAVFLRGMTRREALTGIGMINACDSAGGAIAPFVTGLLAQAFGTFVLHPIVIFLFAVMLMCWYFIPAEEKRTE</sequence>
<comment type="subcellular location">
    <subcellularLocation>
        <location evidence="1">Membrane</location>
        <topology evidence="1">Multi-pass membrane protein</topology>
    </subcellularLocation>
</comment>
<protein>
    <recommendedName>
        <fullName evidence="8">Major facilitator superfamily (MFS) profile domain-containing protein</fullName>
    </recommendedName>
</protein>
<feature type="transmembrane region" description="Helical" evidence="7">
    <location>
        <begin position="362"/>
        <end position="381"/>
    </location>
</feature>
<dbReference type="GO" id="GO:0022857">
    <property type="term" value="F:transmembrane transporter activity"/>
    <property type="evidence" value="ECO:0007669"/>
    <property type="project" value="InterPro"/>
</dbReference>
<comment type="caution">
    <text evidence="9">The sequence shown here is derived from an EMBL/GenBank/DDBJ whole genome shotgun (WGS) entry which is preliminary data.</text>
</comment>
<keyword evidence="5" id="KW-0325">Glycoprotein</keyword>
<dbReference type="InterPro" id="IPR051788">
    <property type="entry name" value="MFS_Transporter"/>
</dbReference>
<dbReference type="GO" id="GO:0016020">
    <property type="term" value="C:membrane"/>
    <property type="evidence" value="ECO:0007669"/>
    <property type="project" value="UniProtKB-SubCell"/>
</dbReference>
<feature type="compositionally biased region" description="Basic and acidic residues" evidence="6">
    <location>
        <begin position="54"/>
        <end position="82"/>
    </location>
</feature>
<feature type="transmembrane region" description="Helical" evidence="7">
    <location>
        <begin position="393"/>
        <end position="412"/>
    </location>
</feature>
<reference evidence="9 10" key="1">
    <citation type="journal article" date="2018" name="Sci. Rep.">
        <title>Characterisation of pathogen-specific regions and novel effector candidates in Fusarium oxysporum f. sp. cepae.</title>
        <authorList>
            <person name="Armitage A.D."/>
            <person name="Taylor A."/>
            <person name="Sobczyk M.K."/>
            <person name="Baxter L."/>
            <person name="Greenfield B.P."/>
            <person name="Bates H.J."/>
            <person name="Wilson F."/>
            <person name="Jackson A.C."/>
            <person name="Ott S."/>
            <person name="Harrison R.J."/>
            <person name="Clarkson J.P."/>
        </authorList>
    </citation>
    <scope>NUCLEOTIDE SEQUENCE [LARGE SCALE GENOMIC DNA]</scope>
    <source>
        <strain evidence="9 10">Fp_A8</strain>
    </source>
</reference>
<feature type="transmembrane region" description="Helical" evidence="7">
    <location>
        <begin position="480"/>
        <end position="500"/>
    </location>
</feature>
<feature type="domain" description="Major facilitator superfamily (MFS) profile" evidence="8">
    <location>
        <begin position="102"/>
        <end position="504"/>
    </location>
</feature>
<dbReference type="EMBL" id="MRDB01000002">
    <property type="protein sequence ID" value="RKL49477.1"/>
    <property type="molecule type" value="Genomic_DNA"/>
</dbReference>
<evidence type="ECO:0000256" key="1">
    <source>
        <dbReference type="ARBA" id="ARBA00004141"/>
    </source>
</evidence>